<dbReference type="InterPro" id="IPR038765">
    <property type="entry name" value="Papain-like_cys_pep_sf"/>
</dbReference>
<dbReference type="Pfam" id="PF01841">
    <property type="entry name" value="Transglut_core"/>
    <property type="match status" value="1"/>
</dbReference>
<accession>A0A838L0M1</accession>
<evidence type="ECO:0000313" key="2">
    <source>
        <dbReference type="EMBL" id="MBA2932891.1"/>
    </source>
</evidence>
<dbReference type="AlphaFoldDB" id="A0A838L0M1"/>
<gene>
    <name evidence="2" type="ORF">HZF05_02160</name>
</gene>
<organism evidence="2 3">
    <name type="scientific">Sphingomonas chungangi</name>
    <dbReference type="NCBI Taxonomy" id="2683589"/>
    <lineage>
        <taxon>Bacteria</taxon>
        <taxon>Pseudomonadati</taxon>
        <taxon>Pseudomonadota</taxon>
        <taxon>Alphaproteobacteria</taxon>
        <taxon>Sphingomonadales</taxon>
        <taxon>Sphingomonadaceae</taxon>
        <taxon>Sphingomonas</taxon>
    </lineage>
</organism>
<dbReference type="Pfam" id="PF08379">
    <property type="entry name" value="Bact_transglu_N"/>
    <property type="match status" value="1"/>
</dbReference>
<dbReference type="SMART" id="SM00460">
    <property type="entry name" value="TGc"/>
    <property type="match status" value="1"/>
</dbReference>
<dbReference type="InterPro" id="IPR013589">
    <property type="entry name" value="Bac_transglu_N"/>
</dbReference>
<dbReference type="InterPro" id="IPR002931">
    <property type="entry name" value="Transglutaminase-like"/>
</dbReference>
<comment type="caution">
    <text evidence="2">The sequence shown here is derived from an EMBL/GenBank/DDBJ whole genome shotgun (WGS) entry which is preliminary data.</text>
</comment>
<evidence type="ECO:0000313" key="3">
    <source>
        <dbReference type="Proteomes" id="UP000570166"/>
    </source>
</evidence>
<dbReference type="SUPFAM" id="SSF54001">
    <property type="entry name" value="Cysteine proteinases"/>
    <property type="match status" value="1"/>
</dbReference>
<dbReference type="Gene3D" id="3.10.620.30">
    <property type="match status" value="1"/>
</dbReference>
<evidence type="ECO:0000259" key="1">
    <source>
        <dbReference type="SMART" id="SM00460"/>
    </source>
</evidence>
<protein>
    <submittedName>
        <fullName evidence="2">Transglutaminase family protein</fullName>
    </submittedName>
</protein>
<proteinExistence type="predicted"/>
<name>A0A838L0M1_9SPHN</name>
<feature type="domain" description="Transglutaminase-like" evidence="1">
    <location>
        <begin position="173"/>
        <end position="239"/>
    </location>
</feature>
<dbReference type="Proteomes" id="UP000570166">
    <property type="component" value="Unassembled WGS sequence"/>
</dbReference>
<dbReference type="PANTHER" id="PTHR33490:SF1">
    <property type="entry name" value="SLL1233 PROTEIN"/>
    <property type="match status" value="1"/>
</dbReference>
<sequence length="285" mass="31114">MRLKIEHRTTYRYASPVTLQAHRLVLTPRDDAELATLSRSLRCEPDADIRWTADVFGNPIATATFADETDTLTIVNEVEIEHRAPEWPVFAIDPGAHGYPFAYTLDDIVDLGALAQPDWLTSGADAVGAWARGFVLGPRTDTLSLLKDMNGGMLDSVAYRVRDEEGTQSPAETLKLGSGSCRDIAALFIEVVRHLGMGARAVSGYLVDPDLPVDDAGSTHAWAQVYLPGAGWITFDPTHRRVGSGHLVPVAFARFNRQIMPVTGDYLGGPDAFLSMEVSVRIRPI</sequence>
<dbReference type="PANTHER" id="PTHR33490">
    <property type="entry name" value="BLR5614 PROTEIN-RELATED"/>
    <property type="match status" value="1"/>
</dbReference>
<keyword evidence="3" id="KW-1185">Reference proteome</keyword>
<dbReference type="RefSeq" id="WP_160364968.1">
    <property type="nucleotide sequence ID" value="NZ_JACEIB010000001.1"/>
</dbReference>
<reference evidence="2 3" key="1">
    <citation type="submission" date="2020-07" db="EMBL/GenBank/DDBJ databases">
        <authorList>
            <person name="Sun Q."/>
        </authorList>
    </citation>
    <scope>NUCLEOTIDE SEQUENCE [LARGE SCALE GENOMIC DNA]</scope>
    <source>
        <strain evidence="2 3">CGMCC 1.13654</strain>
    </source>
</reference>
<dbReference type="EMBL" id="JACEIB010000001">
    <property type="protein sequence ID" value="MBA2932891.1"/>
    <property type="molecule type" value="Genomic_DNA"/>
</dbReference>